<name>A0AAD5CIC8_AMBAR</name>
<dbReference type="AlphaFoldDB" id="A0AAD5CIC8"/>
<comment type="caution">
    <text evidence="7">The sequence shown here is derived from an EMBL/GenBank/DDBJ whole genome shotgun (WGS) entry which is preliminary data.</text>
</comment>
<evidence type="ECO:0000256" key="5">
    <source>
        <dbReference type="ARBA" id="ARBA00022777"/>
    </source>
</evidence>
<keyword evidence="3" id="KW-0808">Transferase</keyword>
<protein>
    <recommendedName>
        <fullName evidence="9">Protein kinase domain-containing protein</fullName>
    </recommendedName>
</protein>
<dbReference type="SUPFAM" id="SSF56112">
    <property type="entry name" value="Protein kinase-like (PK-like)"/>
    <property type="match status" value="1"/>
</dbReference>
<feature type="non-terminal residue" evidence="7">
    <location>
        <position position="212"/>
    </location>
</feature>
<keyword evidence="4" id="KW-0547">Nucleotide-binding</keyword>
<dbReference type="Gene3D" id="1.10.238.10">
    <property type="entry name" value="EF-hand"/>
    <property type="match status" value="2"/>
</dbReference>
<sequence>NFLLKTKDEGSQLKAIDFGLSDYVKPGIFRAVLKTLPSFTETAWASLSPLAKDFVKCLLTKDPRKRLTATQALTHPWIREHNAMEVPIDIRVLRSLKAYMLSSPLRKAALQALSSSLTTDDLFYLKKQFIHLASSERVTFGSIKTALMKHATNAMKESRIIDYLNWLTALELDFNDFCAAAINVHQLEALDRTRARSFGPIARCCERMDTAF</sequence>
<evidence type="ECO:0008006" key="9">
    <source>
        <dbReference type="Google" id="ProtNLM"/>
    </source>
</evidence>
<reference evidence="7" key="1">
    <citation type="submission" date="2022-06" db="EMBL/GenBank/DDBJ databases">
        <title>Uncovering the hologenomic basis of an extraordinary plant invasion.</title>
        <authorList>
            <person name="Bieker V.C."/>
            <person name="Martin M.D."/>
            <person name="Gilbert T."/>
            <person name="Hodgins K."/>
            <person name="Battlay P."/>
            <person name="Petersen B."/>
            <person name="Wilson J."/>
        </authorList>
    </citation>
    <scope>NUCLEOTIDE SEQUENCE</scope>
    <source>
        <strain evidence="7">AA19_3_7</strain>
        <tissue evidence="7">Leaf</tissue>
    </source>
</reference>
<evidence type="ECO:0000256" key="6">
    <source>
        <dbReference type="ARBA" id="ARBA00022840"/>
    </source>
</evidence>
<gene>
    <name evidence="7" type="ORF">M8C21_025882</name>
</gene>
<dbReference type="InterPro" id="IPR011009">
    <property type="entry name" value="Kinase-like_dom_sf"/>
</dbReference>
<accession>A0AAD5CIC8</accession>
<keyword evidence="8" id="KW-1185">Reference proteome</keyword>
<keyword evidence="5" id="KW-0418">Kinase</keyword>
<keyword evidence="2" id="KW-0723">Serine/threonine-protein kinase</keyword>
<dbReference type="Proteomes" id="UP001206925">
    <property type="component" value="Unassembled WGS sequence"/>
</dbReference>
<evidence type="ECO:0000256" key="1">
    <source>
        <dbReference type="ARBA" id="ARBA00005354"/>
    </source>
</evidence>
<evidence type="ECO:0000256" key="3">
    <source>
        <dbReference type="ARBA" id="ARBA00022679"/>
    </source>
</evidence>
<keyword evidence="6" id="KW-0067">ATP-binding</keyword>
<evidence type="ECO:0000256" key="4">
    <source>
        <dbReference type="ARBA" id="ARBA00022741"/>
    </source>
</evidence>
<evidence type="ECO:0000313" key="7">
    <source>
        <dbReference type="EMBL" id="KAI7742192.1"/>
    </source>
</evidence>
<dbReference type="InterPro" id="IPR050205">
    <property type="entry name" value="CDPK_Ser/Thr_kinases"/>
</dbReference>
<dbReference type="GO" id="GO:0004674">
    <property type="term" value="F:protein serine/threonine kinase activity"/>
    <property type="evidence" value="ECO:0007669"/>
    <property type="project" value="UniProtKB-KW"/>
</dbReference>
<proteinExistence type="inferred from homology"/>
<dbReference type="GO" id="GO:0005524">
    <property type="term" value="F:ATP binding"/>
    <property type="evidence" value="ECO:0007669"/>
    <property type="project" value="UniProtKB-KW"/>
</dbReference>
<organism evidence="7 8">
    <name type="scientific">Ambrosia artemisiifolia</name>
    <name type="common">Common ragweed</name>
    <dbReference type="NCBI Taxonomy" id="4212"/>
    <lineage>
        <taxon>Eukaryota</taxon>
        <taxon>Viridiplantae</taxon>
        <taxon>Streptophyta</taxon>
        <taxon>Embryophyta</taxon>
        <taxon>Tracheophyta</taxon>
        <taxon>Spermatophyta</taxon>
        <taxon>Magnoliopsida</taxon>
        <taxon>eudicotyledons</taxon>
        <taxon>Gunneridae</taxon>
        <taxon>Pentapetalae</taxon>
        <taxon>asterids</taxon>
        <taxon>campanulids</taxon>
        <taxon>Asterales</taxon>
        <taxon>Asteraceae</taxon>
        <taxon>Asteroideae</taxon>
        <taxon>Heliantheae alliance</taxon>
        <taxon>Heliantheae</taxon>
        <taxon>Ambrosia</taxon>
    </lineage>
</organism>
<dbReference type="EMBL" id="JAMZMK010008055">
    <property type="protein sequence ID" value="KAI7742192.1"/>
    <property type="molecule type" value="Genomic_DNA"/>
</dbReference>
<dbReference type="PANTHER" id="PTHR24349">
    <property type="entry name" value="SERINE/THREONINE-PROTEIN KINASE"/>
    <property type="match status" value="1"/>
</dbReference>
<evidence type="ECO:0000313" key="8">
    <source>
        <dbReference type="Proteomes" id="UP001206925"/>
    </source>
</evidence>
<dbReference type="Gene3D" id="1.10.510.10">
    <property type="entry name" value="Transferase(Phosphotransferase) domain 1"/>
    <property type="match status" value="1"/>
</dbReference>
<evidence type="ECO:0000256" key="2">
    <source>
        <dbReference type="ARBA" id="ARBA00022527"/>
    </source>
</evidence>
<comment type="similarity">
    <text evidence="1">Belongs to the protein kinase superfamily. CAMK Ser/Thr protein kinase family. CaMK subfamily.</text>
</comment>